<dbReference type="EMBL" id="AEEH01000028">
    <property type="protein sequence ID" value="EFM25680.1"/>
    <property type="molecule type" value="Genomic_DNA"/>
</dbReference>
<evidence type="ECO:0000256" key="1">
    <source>
        <dbReference type="ARBA" id="ARBA00004651"/>
    </source>
</evidence>
<dbReference type="HOGENOM" id="CLU_005531_1_1_9"/>
<dbReference type="PANTHER" id="PTHR30287">
    <property type="entry name" value="MEMBRANE COMPONENT OF PREDICTED ABC SUPERFAMILY METABOLITE UPTAKE TRANSPORTER"/>
    <property type="match status" value="1"/>
</dbReference>
<feature type="transmembrane region" description="Helical" evidence="6">
    <location>
        <begin position="710"/>
        <end position="728"/>
    </location>
</feature>
<dbReference type="STRING" id="862517.HMPREF9225_0742"/>
<dbReference type="RefSeq" id="WP_008901557.1">
    <property type="nucleotide sequence ID" value="NZ_GL397071.1"/>
</dbReference>
<evidence type="ECO:0000313" key="8">
    <source>
        <dbReference type="EMBL" id="EFM25680.1"/>
    </source>
</evidence>
<comment type="subcellular location">
    <subcellularLocation>
        <location evidence="1">Cell membrane</location>
        <topology evidence="1">Multi-pass membrane protein</topology>
    </subcellularLocation>
</comment>
<feature type="transmembrane region" description="Helical" evidence="6">
    <location>
        <begin position="613"/>
        <end position="640"/>
    </location>
</feature>
<evidence type="ECO:0000256" key="3">
    <source>
        <dbReference type="ARBA" id="ARBA00022692"/>
    </source>
</evidence>
<dbReference type="PANTHER" id="PTHR30287:SF2">
    <property type="entry name" value="BLL1001 PROTEIN"/>
    <property type="match status" value="1"/>
</dbReference>
<evidence type="ECO:0000256" key="4">
    <source>
        <dbReference type="ARBA" id="ARBA00022989"/>
    </source>
</evidence>
<protein>
    <submittedName>
        <fullName evidence="8">Efflux ABC transporter, permease protein</fullName>
    </submittedName>
</protein>
<feature type="transmembrane region" description="Helical" evidence="6">
    <location>
        <begin position="347"/>
        <end position="370"/>
    </location>
</feature>
<dbReference type="Proteomes" id="UP000003280">
    <property type="component" value="Unassembled WGS sequence"/>
</dbReference>
<gene>
    <name evidence="8" type="ORF">HMPREF9225_0742</name>
</gene>
<evidence type="ECO:0000256" key="2">
    <source>
        <dbReference type="ARBA" id="ARBA00022475"/>
    </source>
</evidence>
<comment type="caution">
    <text evidence="8">The sequence shown here is derived from an EMBL/GenBank/DDBJ whole genome shotgun (WGS) entry which is preliminary data.</text>
</comment>
<feature type="domain" description="ABC3 transporter permease C-terminal" evidence="7">
    <location>
        <begin position="260"/>
        <end position="379"/>
    </location>
</feature>
<feature type="transmembrane region" description="Helical" evidence="6">
    <location>
        <begin position="258"/>
        <end position="279"/>
    </location>
</feature>
<reference evidence="8 9" key="1">
    <citation type="submission" date="2010-07" db="EMBL/GenBank/DDBJ databases">
        <authorList>
            <person name="Muzny D."/>
            <person name="Qin X."/>
            <person name="Deng J."/>
            <person name="Jiang H."/>
            <person name="Liu Y."/>
            <person name="Qu J."/>
            <person name="Song X.-Z."/>
            <person name="Zhang L."/>
            <person name="Thornton R."/>
            <person name="Coyle M."/>
            <person name="Francisco L."/>
            <person name="Jackson L."/>
            <person name="Javaid M."/>
            <person name="Korchina V."/>
            <person name="Kovar C."/>
            <person name="Mata R."/>
            <person name="Mathew T."/>
            <person name="Ngo R."/>
            <person name="Nguyen L."/>
            <person name="Nguyen N."/>
            <person name="Okwuonu G."/>
            <person name="Ongeri F."/>
            <person name="Pham C."/>
            <person name="Simmons D."/>
            <person name="Wilczek-Boney K."/>
            <person name="Hale W."/>
            <person name="Jakkamsetti A."/>
            <person name="Pham P."/>
            <person name="Ruth R."/>
            <person name="San Lucas F."/>
            <person name="Warren J."/>
            <person name="Zhang J."/>
            <person name="Zhao Z."/>
            <person name="Zhou C."/>
            <person name="Zhu D."/>
            <person name="Lee S."/>
            <person name="Bess C."/>
            <person name="Blankenburg K."/>
            <person name="Forbes L."/>
            <person name="Fu Q."/>
            <person name="Gubbala S."/>
            <person name="Hirani K."/>
            <person name="Jayaseelan J.C."/>
            <person name="Lara F."/>
            <person name="Munidasa M."/>
            <person name="Palculict T."/>
            <person name="Patil S."/>
            <person name="Pu L.-L."/>
            <person name="Saada N."/>
            <person name="Tang L."/>
            <person name="Weissenberger G."/>
            <person name="Zhu Y."/>
            <person name="Hemphill L."/>
            <person name="Shang Y."/>
            <person name="Youmans B."/>
            <person name="Ayvaz T."/>
            <person name="Ross M."/>
            <person name="Santibanez J."/>
            <person name="Aqrawi P."/>
            <person name="Gross S."/>
            <person name="Joshi V."/>
            <person name="Fowler G."/>
            <person name="Nazareth L."/>
            <person name="Reid J."/>
            <person name="Worley K."/>
            <person name="Petrosino J."/>
            <person name="Highlander S."/>
            <person name="Gibbs R."/>
        </authorList>
    </citation>
    <scope>NUCLEOTIDE SEQUENCE [LARGE SCALE GENOMIC DNA]</scope>
    <source>
        <strain evidence="8 9">ATCC BAA-1640</strain>
    </source>
</reference>
<evidence type="ECO:0000313" key="9">
    <source>
        <dbReference type="Proteomes" id="UP000003280"/>
    </source>
</evidence>
<name>E0NKQ3_9FIRM</name>
<sequence>MKNPINKRVYRQIKSKPFKVIPIFISLVFIVVFASSFFISQESIKNLYYSQTQNGKVEDGNFNTIYELSDDLKEKIENLSIKLYDNFYFESDAKDNKSLRVFKNRKYINEAQIYEGRLAQSEDEIAISANYARANDLKLNDSIEIGGKNFKITGLFSVPDYSSLLKNRDDLVMDIGYFGVCLLSDSGFKKFSNEKIIYNYSYHTDGNLNEREAKEKLKEISKVINKENLMIDGVTRFDNKRITFIIDDMGGDVPTMTLTSILLFIAIAFISAVQIKSLIEEEAPIIGTLLASGYRKKELLLNYMAMPLFVALISSLVGNIISYTYLYKKYAALYYASYDLPKFEVTFTARSFLITSFLPMIIYLVINYLVISRSLQFSPVNFLRRNLKKTKKNTRLKLKNISFLRKFKTRIILSNKLNFIALLFGVFLANLILVFSLSAKPVFSIYAKNMQNEMKYNHIYFVKQKENKDVNADVATVVKSELVDSDDKEIQFYGVEKNSKYKNLKTEDLKEDEVIVSSGFSKRFNLEKSDTFRIRDSYNSKIKSLKIKDIDKDNSLFQIFTTREALNKIIEKDKDYFNSYMSDERLEISKDNLITELNKNEMSKFMDHFLDSFGVVFSMLIVVSLTFYFILTSMISSLIIDKSKVNITYLKIFGFKDSEISKVYISTIFLILIVYQIILIPILDKLIKYMLFIAMQKFDAYFDIPVPKSIFILAYVLSIVTFVLVHLVEKIKISRLNMVKELKIING</sequence>
<feature type="transmembrane region" description="Helical" evidence="6">
    <location>
        <begin position="417"/>
        <end position="439"/>
    </location>
</feature>
<dbReference type="Pfam" id="PF02687">
    <property type="entry name" value="FtsX"/>
    <property type="match status" value="1"/>
</dbReference>
<proteinExistence type="predicted"/>
<keyword evidence="4 6" id="KW-1133">Transmembrane helix</keyword>
<dbReference type="InterPro" id="IPR038766">
    <property type="entry name" value="Membrane_comp_ABC_pdt"/>
</dbReference>
<evidence type="ECO:0000256" key="6">
    <source>
        <dbReference type="SAM" id="Phobius"/>
    </source>
</evidence>
<feature type="transmembrane region" description="Helical" evidence="6">
    <location>
        <begin position="20"/>
        <end position="39"/>
    </location>
</feature>
<dbReference type="eggNOG" id="COG0577">
    <property type="taxonomic scope" value="Bacteria"/>
</dbReference>
<dbReference type="OrthoDB" id="2934570at2"/>
<organism evidence="8 9">
    <name type="scientific">Peptoniphilus duerdenii ATCC BAA-1640</name>
    <dbReference type="NCBI Taxonomy" id="862517"/>
    <lineage>
        <taxon>Bacteria</taxon>
        <taxon>Bacillati</taxon>
        <taxon>Bacillota</taxon>
        <taxon>Tissierellia</taxon>
        <taxon>Tissierellales</taxon>
        <taxon>Peptoniphilaceae</taxon>
        <taxon>Peptoniphilus</taxon>
    </lineage>
</organism>
<keyword evidence="2" id="KW-1003">Cell membrane</keyword>
<dbReference type="GO" id="GO:0005886">
    <property type="term" value="C:plasma membrane"/>
    <property type="evidence" value="ECO:0007669"/>
    <property type="project" value="UniProtKB-SubCell"/>
</dbReference>
<keyword evidence="9" id="KW-1185">Reference proteome</keyword>
<evidence type="ECO:0000259" key="7">
    <source>
        <dbReference type="Pfam" id="PF02687"/>
    </source>
</evidence>
<feature type="transmembrane region" description="Helical" evidence="6">
    <location>
        <begin position="300"/>
        <end position="327"/>
    </location>
</feature>
<dbReference type="AlphaFoldDB" id="E0NKQ3"/>
<evidence type="ECO:0000256" key="5">
    <source>
        <dbReference type="ARBA" id="ARBA00023136"/>
    </source>
</evidence>
<dbReference type="InterPro" id="IPR003838">
    <property type="entry name" value="ABC3_permease_C"/>
</dbReference>
<keyword evidence="5 6" id="KW-0472">Membrane</keyword>
<feature type="transmembrane region" description="Helical" evidence="6">
    <location>
        <begin position="661"/>
        <end position="683"/>
    </location>
</feature>
<keyword evidence="3 6" id="KW-0812">Transmembrane</keyword>
<accession>E0NKQ3</accession>